<gene>
    <name evidence="1" type="ORF">DSO57_1014607</name>
</gene>
<name>A0ACC2UR63_9FUNG</name>
<organism evidence="1 2">
    <name type="scientific">Entomophthora muscae</name>
    <dbReference type="NCBI Taxonomy" id="34485"/>
    <lineage>
        <taxon>Eukaryota</taxon>
        <taxon>Fungi</taxon>
        <taxon>Fungi incertae sedis</taxon>
        <taxon>Zoopagomycota</taxon>
        <taxon>Entomophthoromycotina</taxon>
        <taxon>Entomophthoromycetes</taxon>
        <taxon>Entomophthorales</taxon>
        <taxon>Entomophthoraceae</taxon>
        <taxon>Entomophthora</taxon>
    </lineage>
</organism>
<protein>
    <submittedName>
        <fullName evidence="1">Uncharacterized protein</fullName>
    </submittedName>
</protein>
<keyword evidence="2" id="KW-1185">Reference proteome</keyword>
<reference evidence="1" key="1">
    <citation type="submission" date="2022-04" db="EMBL/GenBank/DDBJ databases">
        <title>Genome of the entomopathogenic fungus Entomophthora muscae.</title>
        <authorList>
            <person name="Elya C."/>
            <person name="Lovett B.R."/>
            <person name="Lee E."/>
            <person name="Macias A.M."/>
            <person name="Hajek A.E."/>
            <person name="De Bivort B.L."/>
            <person name="Kasson M.T."/>
            <person name="De Fine Licht H.H."/>
            <person name="Stajich J.E."/>
        </authorList>
    </citation>
    <scope>NUCLEOTIDE SEQUENCE</scope>
    <source>
        <strain evidence="1">Berkeley</strain>
    </source>
</reference>
<dbReference type="Proteomes" id="UP001165960">
    <property type="component" value="Unassembled WGS sequence"/>
</dbReference>
<evidence type="ECO:0000313" key="2">
    <source>
        <dbReference type="Proteomes" id="UP001165960"/>
    </source>
</evidence>
<comment type="caution">
    <text evidence="1">The sequence shown here is derived from an EMBL/GenBank/DDBJ whole genome shotgun (WGS) entry which is preliminary data.</text>
</comment>
<sequence length="416" mass="46698">MLELPCIVLHEVLGCISSSELRQLRGVNREWNCLLVPFAMASMPLEPRGKQESYSILKKYGRHVREVVIGKAAWRHELKDKALYLASLMPNVKAIRTSGDKRLNIDVEGLLQFGLALPKLKHFSAIGLKDEMCALEPLLKKMSSVELEICWKTTEKVAAKLNPNLNALLVQGTYTLNSLSLLLQQMPSLESIQYRPTPSYATGILHRDILNSPLLFSFGTLFHVSFDTCLCSRKQTKKYCKSYSDLFAILKLAFHPHFSTSQLLKSHLPPIHAIDYTAIGDEYKLDSLVLPQLTEAKHITLRWSPEVAEPNLPQATYAATSLTINGRITAKLFPWLDLCFPNLTSLSLVKPVPRDVIPSISHSTLQLITFATPAVQFIDFYESLIASSPQLFCLATNDPLPELELHHPHISFVPHP</sequence>
<proteinExistence type="predicted"/>
<evidence type="ECO:0000313" key="1">
    <source>
        <dbReference type="EMBL" id="KAJ9089264.1"/>
    </source>
</evidence>
<accession>A0ACC2UR63</accession>
<dbReference type="EMBL" id="QTSX02000056">
    <property type="protein sequence ID" value="KAJ9089264.1"/>
    <property type="molecule type" value="Genomic_DNA"/>
</dbReference>